<keyword evidence="4" id="KW-1185">Reference proteome</keyword>
<feature type="coiled-coil region" evidence="1">
    <location>
        <begin position="251"/>
        <end position="285"/>
    </location>
</feature>
<dbReference type="Proteomes" id="UP000638263">
    <property type="component" value="Unassembled WGS sequence"/>
</dbReference>
<name>A0A917VJT3_9NOCA</name>
<reference evidence="3" key="2">
    <citation type="submission" date="2020-09" db="EMBL/GenBank/DDBJ databases">
        <authorList>
            <person name="Sun Q."/>
            <person name="Zhou Y."/>
        </authorList>
    </citation>
    <scope>NUCLEOTIDE SEQUENCE</scope>
    <source>
        <strain evidence="3">CGMCC 4.3508</strain>
    </source>
</reference>
<organism evidence="3 4">
    <name type="scientific">Nocardia jinanensis</name>
    <dbReference type="NCBI Taxonomy" id="382504"/>
    <lineage>
        <taxon>Bacteria</taxon>
        <taxon>Bacillati</taxon>
        <taxon>Actinomycetota</taxon>
        <taxon>Actinomycetes</taxon>
        <taxon>Mycobacteriales</taxon>
        <taxon>Nocardiaceae</taxon>
        <taxon>Nocardia</taxon>
    </lineage>
</organism>
<gene>
    <name evidence="3" type="ORF">GCM10011588_02880</name>
</gene>
<feature type="compositionally biased region" description="Basic and acidic residues" evidence="2">
    <location>
        <begin position="208"/>
        <end position="235"/>
    </location>
</feature>
<evidence type="ECO:0000256" key="2">
    <source>
        <dbReference type="SAM" id="MobiDB-lite"/>
    </source>
</evidence>
<accession>A0A917VJT3</accession>
<comment type="caution">
    <text evidence="3">The sequence shown here is derived from an EMBL/GenBank/DDBJ whole genome shotgun (WGS) entry which is preliminary data.</text>
</comment>
<reference evidence="3" key="1">
    <citation type="journal article" date="2014" name="Int. J. Syst. Evol. Microbiol.">
        <title>Complete genome sequence of Corynebacterium casei LMG S-19264T (=DSM 44701T), isolated from a smear-ripened cheese.</title>
        <authorList>
            <consortium name="US DOE Joint Genome Institute (JGI-PGF)"/>
            <person name="Walter F."/>
            <person name="Albersmeier A."/>
            <person name="Kalinowski J."/>
            <person name="Ruckert C."/>
        </authorList>
    </citation>
    <scope>NUCLEOTIDE SEQUENCE</scope>
    <source>
        <strain evidence="3">CGMCC 4.3508</strain>
    </source>
</reference>
<dbReference type="EMBL" id="BMMH01000001">
    <property type="protein sequence ID" value="GGK91898.1"/>
    <property type="molecule type" value="Genomic_DNA"/>
</dbReference>
<sequence length="308" mass="32760">MSDFAAAGVGETIHVLGGFTRLGSVGMSLGEVAADLYGVAPGDFVAVRDARARAAGESGDRELAAAITALRKPTVAAWAVNMLVRAAPGDVEALLRLGADLRTAQRQLSGERLRELTRQRRQAVDALAVRAGEVVAGHGRPVSEAVLRQVSETLTAALADTETAERVRAGTLAAAVSYAGFGPVEPDLSVVREEPKPAGTGSPRKTKRTAESAADRDREPRAEARRVREQERARAAETAAQETLAAVEQEARQAADHLGATEARLAELRAELTTVEAQHRFARNADRAARDAVRAATVELERARRRSR</sequence>
<evidence type="ECO:0000313" key="4">
    <source>
        <dbReference type="Proteomes" id="UP000638263"/>
    </source>
</evidence>
<proteinExistence type="predicted"/>
<evidence type="ECO:0000256" key="1">
    <source>
        <dbReference type="SAM" id="Coils"/>
    </source>
</evidence>
<feature type="region of interest" description="Disordered" evidence="2">
    <location>
        <begin position="189"/>
        <end position="242"/>
    </location>
</feature>
<keyword evidence="1" id="KW-0175">Coiled coil</keyword>
<evidence type="ECO:0000313" key="3">
    <source>
        <dbReference type="EMBL" id="GGK91898.1"/>
    </source>
</evidence>
<dbReference type="AlphaFoldDB" id="A0A917VJT3"/>
<protein>
    <submittedName>
        <fullName evidence="3">Uncharacterized protein</fullName>
    </submittedName>
</protein>